<name>A0ABN8PXY4_9CNID</name>
<dbReference type="PANTHER" id="PTHR46601">
    <property type="entry name" value="ULP_PROTEASE DOMAIN-CONTAINING PROTEIN"/>
    <property type="match status" value="1"/>
</dbReference>
<dbReference type="PANTHER" id="PTHR46601:SF1">
    <property type="entry name" value="ADF-H DOMAIN-CONTAINING PROTEIN"/>
    <property type="match status" value="1"/>
</dbReference>
<dbReference type="EMBL" id="CALNXK010000095">
    <property type="protein sequence ID" value="CAH3152992.1"/>
    <property type="molecule type" value="Genomic_DNA"/>
</dbReference>
<accession>A0ABN8PXY4</accession>
<evidence type="ECO:0008006" key="3">
    <source>
        <dbReference type="Google" id="ProtNLM"/>
    </source>
</evidence>
<protein>
    <recommendedName>
        <fullName evidence="3">Centromere protein M</fullName>
    </recommendedName>
</protein>
<keyword evidence="2" id="KW-1185">Reference proteome</keyword>
<proteinExistence type="predicted"/>
<evidence type="ECO:0000313" key="2">
    <source>
        <dbReference type="Proteomes" id="UP001159405"/>
    </source>
</evidence>
<reference evidence="1 2" key="1">
    <citation type="submission" date="2022-05" db="EMBL/GenBank/DDBJ databases">
        <authorList>
            <consortium name="Genoscope - CEA"/>
            <person name="William W."/>
        </authorList>
    </citation>
    <scope>NUCLEOTIDE SEQUENCE [LARGE SCALE GENOMIC DNA]</scope>
</reference>
<evidence type="ECO:0000313" key="1">
    <source>
        <dbReference type="EMBL" id="CAH3152992.1"/>
    </source>
</evidence>
<sequence>MDGVQSTEEEPVICKKHLFVISGDVTQDHDSVLHIQKLISKHFQDSKCVIKNMHEFADRCAGQYKSRHYLGDLSCSLATLGCTVQRNFFATSHAKGEQDAAGSHVKQKATTAILCRRVKLRSTQELCDFLTENFSESAASSFPSK</sequence>
<dbReference type="Proteomes" id="UP001159405">
    <property type="component" value="Unassembled WGS sequence"/>
</dbReference>
<gene>
    <name evidence="1" type="ORF">PLOB_00049349</name>
</gene>
<comment type="caution">
    <text evidence="1">The sequence shown here is derived from an EMBL/GenBank/DDBJ whole genome shotgun (WGS) entry which is preliminary data.</text>
</comment>
<organism evidence="1 2">
    <name type="scientific">Porites lobata</name>
    <dbReference type="NCBI Taxonomy" id="104759"/>
    <lineage>
        <taxon>Eukaryota</taxon>
        <taxon>Metazoa</taxon>
        <taxon>Cnidaria</taxon>
        <taxon>Anthozoa</taxon>
        <taxon>Hexacorallia</taxon>
        <taxon>Scleractinia</taxon>
        <taxon>Fungiina</taxon>
        <taxon>Poritidae</taxon>
        <taxon>Porites</taxon>
    </lineage>
</organism>